<sequence length="471" mass="51806">MTATNGIKNSGISKNMRQQTGGNSSVAGLDCKICGDKATGKHYGAISCDGCKGFFRRTIRKKHVYVCRFEKNCNVDKDHRNTCRRCRFDRCISNGMRSEAVQNERDRISITTKKLSDGSDPSPSPGPSVESEPCINKLMHAESTMRQLRASVITRTADAYRTATTVDVTESMHQQLILMVEWAKQIEQFRRLPMQSQIGLLRHFSAQHLVICAAYRSIGAKDDSIYLNNYSCLPRDAPKIPDVNRVAARILDHLTNPMKRLHIDEKEYVALKAVAFFDPIAKGVEESAGDIEKIREEVLSAFEHHVTKVSPYQKMPFRLANLLLLLPPTMSIARDLAEEAQLAKLFGLANIDNLMVELMLPEDGENNSYQNIKNVAANSTTSILTSLTPGSISGNSSSIPSTPSLPMGGSTPTLFSMAPAPIQASPCPQAPGSSSNFSFQTQLSIHPPTITNNMEPIKPSPISAFSTFINS</sequence>
<proteinExistence type="predicted"/>
<reference evidence="2" key="1">
    <citation type="submission" date="2022-11" db="UniProtKB">
        <authorList>
            <consortium name="WormBaseParasite"/>
        </authorList>
    </citation>
    <scope>IDENTIFICATION</scope>
</reference>
<organism evidence="1 2">
    <name type="scientific">Panagrolaimus sp. PS1159</name>
    <dbReference type="NCBI Taxonomy" id="55785"/>
    <lineage>
        <taxon>Eukaryota</taxon>
        <taxon>Metazoa</taxon>
        <taxon>Ecdysozoa</taxon>
        <taxon>Nematoda</taxon>
        <taxon>Chromadorea</taxon>
        <taxon>Rhabditida</taxon>
        <taxon>Tylenchina</taxon>
        <taxon>Panagrolaimomorpha</taxon>
        <taxon>Panagrolaimoidea</taxon>
        <taxon>Panagrolaimidae</taxon>
        <taxon>Panagrolaimus</taxon>
    </lineage>
</organism>
<name>A0AC35GKV3_9BILA</name>
<dbReference type="Proteomes" id="UP000887580">
    <property type="component" value="Unplaced"/>
</dbReference>
<accession>A0AC35GKV3</accession>
<evidence type="ECO:0000313" key="2">
    <source>
        <dbReference type="WBParaSite" id="PS1159_v2.g5911.t1"/>
    </source>
</evidence>
<evidence type="ECO:0000313" key="1">
    <source>
        <dbReference type="Proteomes" id="UP000887580"/>
    </source>
</evidence>
<protein>
    <submittedName>
        <fullName evidence="2">Uncharacterized protein</fullName>
    </submittedName>
</protein>
<dbReference type="WBParaSite" id="PS1159_v2.g5911.t1">
    <property type="protein sequence ID" value="PS1159_v2.g5911.t1"/>
    <property type="gene ID" value="PS1159_v2.g5911"/>
</dbReference>